<protein>
    <submittedName>
        <fullName evidence="2">Uncharacterized protein</fullName>
    </submittedName>
</protein>
<keyword evidence="3" id="KW-1185">Reference proteome</keyword>
<dbReference type="EMBL" id="AWUE01012062">
    <property type="protein sequence ID" value="OMP10030.1"/>
    <property type="molecule type" value="Genomic_DNA"/>
</dbReference>
<name>A0A1R3KSI1_9ROSI</name>
<reference evidence="2" key="2">
    <citation type="submission" date="2013-09" db="EMBL/GenBank/DDBJ databases">
        <authorList>
            <person name="Alam M."/>
            <person name="Haque M.S."/>
            <person name="Islam M.S."/>
            <person name="Emdad E.M."/>
            <person name="Islam M.M."/>
            <person name="Ahmed B."/>
            <person name="Halim A."/>
            <person name="Hossen Q.M.M."/>
            <person name="Hossain M.Z."/>
            <person name="Ahmed R."/>
            <person name="Khan M.M."/>
            <person name="Islam R."/>
            <person name="Rashid M.M."/>
            <person name="Khan S.A."/>
            <person name="Rahman M.S."/>
            <person name="Alam M."/>
            <person name="Yahiya A.S."/>
            <person name="Khan M.S."/>
            <person name="Azam M.S."/>
            <person name="Haque T."/>
            <person name="Lashkar M.Z.H."/>
            <person name="Akhand A.I."/>
            <person name="Morshed G."/>
            <person name="Roy S."/>
            <person name="Uddin K.S."/>
            <person name="Rabeya T."/>
            <person name="Hossain A.S."/>
            <person name="Chowdhury A."/>
            <person name="Snigdha A.R."/>
            <person name="Mortoza M.S."/>
            <person name="Matin S.A."/>
            <person name="Hoque S.M.E."/>
            <person name="Islam M.K."/>
            <person name="Roy D.K."/>
            <person name="Haider R."/>
            <person name="Moosa M.M."/>
            <person name="Elias S.M."/>
            <person name="Hasan A.M."/>
            <person name="Jahan S."/>
            <person name="Shafiuddin M."/>
            <person name="Mahmood N."/>
            <person name="Shommy N.S."/>
        </authorList>
    </citation>
    <scope>NUCLEOTIDE SEQUENCE</scope>
    <source>
        <tissue evidence="2">Whole seedlings</tissue>
    </source>
</reference>
<evidence type="ECO:0000313" key="1">
    <source>
        <dbReference type="EMBL" id="OMO98853.1"/>
    </source>
</evidence>
<dbReference type="AlphaFoldDB" id="A0A1R3KSI1"/>
<evidence type="ECO:0000313" key="2">
    <source>
        <dbReference type="EMBL" id="OMP10030.1"/>
    </source>
</evidence>
<sequence length="33" mass="3835">MGRFNTLALKIRANLLMSCQEMVTWQPTWPLLA</sequence>
<accession>A0A1R3KSI1</accession>
<comment type="caution">
    <text evidence="2">The sequence shown here is derived from an EMBL/GenBank/DDBJ whole genome shotgun (WGS) entry which is preliminary data.</text>
</comment>
<evidence type="ECO:0000313" key="3">
    <source>
        <dbReference type="Proteomes" id="UP000187203"/>
    </source>
</evidence>
<reference evidence="3" key="1">
    <citation type="submission" date="2013-09" db="EMBL/GenBank/DDBJ databases">
        <title>Corchorus olitorius genome sequencing.</title>
        <authorList>
            <person name="Alam M."/>
            <person name="Haque M.S."/>
            <person name="Islam M.S."/>
            <person name="Emdad E.M."/>
            <person name="Islam M.M."/>
            <person name="Ahmed B."/>
            <person name="Halim A."/>
            <person name="Hossen Q.M.M."/>
            <person name="Hossain M.Z."/>
            <person name="Ahmed R."/>
            <person name="Khan M.M."/>
            <person name="Islam R."/>
            <person name="Rashid M.M."/>
            <person name="Khan S.A."/>
            <person name="Rahman M.S."/>
            <person name="Alam M."/>
            <person name="Yahiya A.S."/>
            <person name="Khan M.S."/>
            <person name="Azam M.S."/>
            <person name="Haque T."/>
            <person name="Lashkar M.Z.H."/>
            <person name="Akhand A.I."/>
            <person name="Morshed G."/>
            <person name="Roy S."/>
            <person name="Uddin K.S."/>
            <person name="Rabeya T."/>
            <person name="Hossain A.S."/>
            <person name="Chowdhury A."/>
            <person name="Snigdha A.R."/>
            <person name="Mortoza M.S."/>
            <person name="Matin S.A."/>
            <person name="Hoque S.M.E."/>
            <person name="Islam M.K."/>
            <person name="Roy D.K."/>
            <person name="Haider R."/>
            <person name="Moosa M.M."/>
            <person name="Elias S.M."/>
            <person name="Hasan A.M."/>
            <person name="Jahan S."/>
            <person name="Shafiuddin M."/>
            <person name="Mahmood N."/>
            <person name="Shommy N.S."/>
        </authorList>
    </citation>
    <scope>NUCLEOTIDE SEQUENCE [LARGE SCALE GENOMIC DNA]</scope>
    <source>
        <strain evidence="3">cv. O-4</strain>
    </source>
</reference>
<dbReference type="Proteomes" id="UP000187203">
    <property type="component" value="Unassembled WGS sequence"/>
</dbReference>
<dbReference type="EMBL" id="AWUE01015230">
    <property type="protein sequence ID" value="OMO98853.1"/>
    <property type="molecule type" value="Genomic_DNA"/>
</dbReference>
<reference evidence="2" key="3">
    <citation type="journal article" date="2017" name="Nat. Plants">
        <title>Comparative genomics of two jute species and insight into fibre biogenesis.</title>
        <authorList>
            <person name="Islam M.S."/>
            <person name="Saito J.A."/>
            <person name="Emdad E.M."/>
            <person name="Ahmed B."/>
            <person name="Islam M.M."/>
            <person name="Halim A."/>
            <person name="Hossen Q.M."/>
            <person name="Hossain M.Z."/>
            <person name="Ahmed R."/>
            <person name="Hossain M.S."/>
            <person name="Kabir S.M."/>
            <person name="Khan M.S."/>
            <person name="Khan M.M."/>
            <person name="Hasan R."/>
            <person name="Aktar N."/>
            <person name="Honi U."/>
            <person name="Islam R."/>
            <person name="Rashid M.M."/>
            <person name="Wan X."/>
            <person name="Hou S."/>
            <person name="Haque T."/>
            <person name="Azam M.S."/>
            <person name="Moosa M.M."/>
            <person name="Elias S.M."/>
            <person name="Hasan A.M."/>
            <person name="Mahmood N."/>
            <person name="Shafiuddin M."/>
            <person name="Shahid S."/>
            <person name="Shommu N.S."/>
            <person name="Jahan S."/>
            <person name="Roy S."/>
            <person name="Chowdhury A."/>
            <person name="Akhand A.I."/>
            <person name="Nisho G.M."/>
            <person name="Uddin K.S."/>
            <person name="Rabeya T."/>
            <person name="Hoque S.M."/>
            <person name="Snigdha A.R."/>
            <person name="Mortoza S."/>
            <person name="Matin S.A."/>
            <person name="Islam M.K."/>
            <person name="Lashkar M.Z."/>
            <person name="Zaman M."/>
            <person name="Yuryev A."/>
            <person name="Uddin M.K."/>
            <person name="Rahman M.S."/>
            <person name="Haque M.S."/>
            <person name="Alam M.M."/>
            <person name="Khan H."/>
            <person name="Alam M."/>
        </authorList>
    </citation>
    <scope>NUCLEOTIDE SEQUENCE</scope>
    <source>
        <tissue evidence="2">Whole seedlings</tissue>
    </source>
</reference>
<organism evidence="2 3">
    <name type="scientific">Corchorus olitorius</name>
    <dbReference type="NCBI Taxonomy" id="93759"/>
    <lineage>
        <taxon>Eukaryota</taxon>
        <taxon>Viridiplantae</taxon>
        <taxon>Streptophyta</taxon>
        <taxon>Embryophyta</taxon>
        <taxon>Tracheophyta</taxon>
        <taxon>Spermatophyta</taxon>
        <taxon>Magnoliopsida</taxon>
        <taxon>eudicotyledons</taxon>
        <taxon>Gunneridae</taxon>
        <taxon>Pentapetalae</taxon>
        <taxon>rosids</taxon>
        <taxon>malvids</taxon>
        <taxon>Malvales</taxon>
        <taxon>Malvaceae</taxon>
        <taxon>Grewioideae</taxon>
        <taxon>Apeibeae</taxon>
        <taxon>Corchorus</taxon>
    </lineage>
</organism>
<gene>
    <name evidence="2" type="ORF">COLO4_04890</name>
    <name evidence="1" type="ORF">COLO4_13665</name>
</gene>
<proteinExistence type="predicted"/>